<dbReference type="AlphaFoldDB" id="A0A8H9HCI7"/>
<dbReference type="Proteomes" id="UP000610124">
    <property type="component" value="Unassembled WGS sequence"/>
</dbReference>
<reference evidence="1" key="2">
    <citation type="submission" date="2020-09" db="EMBL/GenBank/DDBJ databases">
        <authorList>
            <person name="Sun Q."/>
            <person name="Ohkuma M."/>
        </authorList>
    </citation>
    <scope>NUCLEOTIDE SEQUENCE</scope>
    <source>
        <strain evidence="1">JCM 4434</strain>
    </source>
</reference>
<reference evidence="1" key="1">
    <citation type="journal article" date="2014" name="Int. J. Syst. Evol. Microbiol.">
        <title>Complete genome sequence of Corynebacterium casei LMG S-19264T (=DSM 44701T), isolated from a smear-ripened cheese.</title>
        <authorList>
            <consortium name="US DOE Joint Genome Institute (JGI-PGF)"/>
            <person name="Walter F."/>
            <person name="Albersmeier A."/>
            <person name="Kalinowski J."/>
            <person name="Ruckert C."/>
        </authorList>
    </citation>
    <scope>NUCLEOTIDE SEQUENCE</scope>
    <source>
        <strain evidence="1">JCM 4434</strain>
    </source>
</reference>
<evidence type="ECO:0000313" key="1">
    <source>
        <dbReference type="EMBL" id="GGU56519.1"/>
    </source>
</evidence>
<accession>A0A8H9HCI7</accession>
<name>A0A8H9HCI7_KITAU</name>
<sequence>MDSGTRAMVDAVEEARRQLRENALPTSKEGWRARVPPAEERVMLGALADLVEVTAELATALSDRMTTIESPHFYKGAGSRLGDQARYLREAEQKVARRLG</sequence>
<organism evidence="1 2">
    <name type="scientific">Kitasatospora aureofaciens</name>
    <name type="common">Streptomyces aureofaciens</name>
    <dbReference type="NCBI Taxonomy" id="1894"/>
    <lineage>
        <taxon>Bacteria</taxon>
        <taxon>Bacillati</taxon>
        <taxon>Actinomycetota</taxon>
        <taxon>Actinomycetes</taxon>
        <taxon>Kitasatosporales</taxon>
        <taxon>Streptomycetaceae</taxon>
        <taxon>Kitasatospora</taxon>
    </lineage>
</organism>
<dbReference type="EMBL" id="BMUB01000001">
    <property type="protein sequence ID" value="GGU56519.1"/>
    <property type="molecule type" value="Genomic_DNA"/>
</dbReference>
<dbReference type="GeneID" id="97483546"/>
<dbReference type="RefSeq" id="WP_141763761.1">
    <property type="nucleotide sequence ID" value="NZ_BMUB01000001.1"/>
</dbReference>
<dbReference type="OrthoDB" id="9963186at2"/>
<proteinExistence type="predicted"/>
<protein>
    <submittedName>
        <fullName evidence="1">Uncharacterized protein</fullName>
    </submittedName>
</protein>
<comment type="caution">
    <text evidence="1">The sequence shown here is derived from an EMBL/GenBank/DDBJ whole genome shotgun (WGS) entry which is preliminary data.</text>
</comment>
<gene>
    <name evidence="1" type="ORF">GCM10010502_03580</name>
</gene>
<evidence type="ECO:0000313" key="2">
    <source>
        <dbReference type="Proteomes" id="UP000610124"/>
    </source>
</evidence>